<proteinExistence type="predicted"/>
<organism evidence="1 2">
    <name type="scientific">Polymorphum gilvum (strain LMG 25793 / CGMCC 1.9160 / SL003B-26A1)</name>
    <dbReference type="NCBI Taxonomy" id="991905"/>
    <lineage>
        <taxon>Bacteria</taxon>
        <taxon>Pseudomonadati</taxon>
        <taxon>Pseudomonadota</taxon>
        <taxon>Alphaproteobacteria</taxon>
        <taxon>Rhodobacterales</taxon>
        <taxon>Paracoccaceae</taxon>
        <taxon>Polymorphum</taxon>
    </lineage>
</organism>
<dbReference type="HOGENOM" id="CLU_136206_0_0_5"/>
<name>F2J432_POLGS</name>
<keyword evidence="2" id="KW-1185">Reference proteome</keyword>
<accession>F2J432</accession>
<protein>
    <recommendedName>
        <fullName evidence="3">Flagellar protein FlgN</fullName>
    </recommendedName>
</protein>
<dbReference type="STRING" id="991905.SL003B_1530"/>
<dbReference type="PATRIC" id="fig|991905.3.peg.1573"/>
<dbReference type="EMBL" id="CP002568">
    <property type="protein sequence ID" value="ADZ69958.1"/>
    <property type="molecule type" value="Genomic_DNA"/>
</dbReference>
<gene>
    <name evidence="1" type="ordered locus">SL003B_1530</name>
</gene>
<evidence type="ECO:0008006" key="3">
    <source>
        <dbReference type="Google" id="ProtNLM"/>
    </source>
</evidence>
<dbReference type="eggNOG" id="ENOG5032QZ3">
    <property type="taxonomic scope" value="Bacteria"/>
</dbReference>
<evidence type="ECO:0000313" key="1">
    <source>
        <dbReference type="EMBL" id="ADZ69958.1"/>
    </source>
</evidence>
<dbReference type="KEGG" id="pgv:SL003B_1530"/>
<dbReference type="Proteomes" id="UP000008130">
    <property type="component" value="Chromosome"/>
</dbReference>
<evidence type="ECO:0000313" key="2">
    <source>
        <dbReference type="Proteomes" id="UP000008130"/>
    </source>
</evidence>
<reference evidence="1 2" key="1">
    <citation type="journal article" date="2011" name="J. Bacteriol.">
        <title>Complete genome sequence of Polymorphum gilvum SL003B-26A1T, a crude oil-degrading bacterium from oil-polluted saline soil.</title>
        <authorList>
            <person name="Li S.G."/>
            <person name="Tang Y.Q."/>
            <person name="Nie Y."/>
            <person name="Cai M."/>
            <person name="Wu X.L."/>
        </authorList>
    </citation>
    <scope>NUCLEOTIDE SEQUENCE [LARGE SCALE GENOMIC DNA]</scope>
    <source>
        <strain evidence="2">LMG 25793 / CGMCC 1.9160 / SL003B-26A1</strain>
    </source>
</reference>
<dbReference type="AlphaFoldDB" id="F2J432"/>
<sequence>MEAEQFCSSVCQTMERLLDLIERETELVRAGQLMAAGELQADKALLIHHYTQGVIYAKEHAVALGNLAPAAVQALRRQHSEFQPVLRINLAVLSTAREVANNIVAVVAKTVGAKQRSTTYGPGGTAPQAPRAAEGIAVNRSL</sequence>